<dbReference type="EMBL" id="CP019937">
    <property type="protein sequence ID" value="ARO14778.1"/>
    <property type="molecule type" value="Genomic_DNA"/>
</dbReference>
<accession>A0A1W6NZV5</accession>
<dbReference type="InterPro" id="IPR003836">
    <property type="entry name" value="Glucokinase"/>
</dbReference>
<dbReference type="PANTHER" id="PTHR47690">
    <property type="entry name" value="GLUCOKINASE"/>
    <property type="match status" value="1"/>
</dbReference>
<dbReference type="SUPFAM" id="SSF53067">
    <property type="entry name" value="Actin-like ATPase domain"/>
    <property type="match status" value="1"/>
</dbReference>
<dbReference type="Gene3D" id="3.30.420.40">
    <property type="match status" value="1"/>
</dbReference>
<dbReference type="InterPro" id="IPR043129">
    <property type="entry name" value="ATPase_NBD"/>
</dbReference>
<dbReference type="GO" id="GO:0005829">
    <property type="term" value="C:cytosol"/>
    <property type="evidence" value="ECO:0007669"/>
    <property type="project" value="TreeGrafter"/>
</dbReference>
<dbReference type="CDD" id="cd24008">
    <property type="entry name" value="ASKHA_NBD_GLK"/>
    <property type="match status" value="1"/>
</dbReference>
<dbReference type="Gene3D" id="3.40.367.20">
    <property type="match status" value="1"/>
</dbReference>
<dbReference type="Proteomes" id="UP000242447">
    <property type="component" value="Chromosome"/>
</dbReference>
<evidence type="ECO:0000313" key="4">
    <source>
        <dbReference type="EMBL" id="ARO14778.1"/>
    </source>
</evidence>
<dbReference type="STRING" id="92947.BVG79_01432"/>
<evidence type="ECO:0000313" key="5">
    <source>
        <dbReference type="Proteomes" id="UP000242447"/>
    </source>
</evidence>
<organism evidence="4 5">
    <name type="scientific">Ketogulonicigenium robustum</name>
    <dbReference type="NCBI Taxonomy" id="92947"/>
    <lineage>
        <taxon>Bacteria</taxon>
        <taxon>Pseudomonadati</taxon>
        <taxon>Pseudomonadota</taxon>
        <taxon>Alphaproteobacteria</taxon>
        <taxon>Rhodobacterales</taxon>
        <taxon>Roseobacteraceae</taxon>
        <taxon>Ketogulonicigenium</taxon>
    </lineage>
</organism>
<keyword evidence="5" id="KW-1185">Reference proteome</keyword>
<dbReference type="OrthoDB" id="9800595at2"/>
<dbReference type="PANTHER" id="PTHR47690:SF1">
    <property type="entry name" value="GLUCOKINASE"/>
    <property type="match status" value="1"/>
</dbReference>
<dbReference type="Pfam" id="PF02685">
    <property type="entry name" value="Glucokinase"/>
    <property type="match status" value="1"/>
</dbReference>
<name>A0A1W6NZV5_9RHOB</name>
<dbReference type="GO" id="GO:0006096">
    <property type="term" value="P:glycolytic process"/>
    <property type="evidence" value="ECO:0007669"/>
    <property type="project" value="InterPro"/>
</dbReference>
<dbReference type="RefSeq" id="WP_085786272.1">
    <property type="nucleotide sequence ID" value="NZ_CP019937.1"/>
</dbReference>
<evidence type="ECO:0000256" key="1">
    <source>
        <dbReference type="ARBA" id="ARBA00022679"/>
    </source>
</evidence>
<dbReference type="InterPro" id="IPR050201">
    <property type="entry name" value="Bacterial_glucokinase"/>
</dbReference>
<keyword evidence="1 4" id="KW-0808">Transferase</keyword>
<evidence type="ECO:0000256" key="3">
    <source>
        <dbReference type="RuleBase" id="RU004046"/>
    </source>
</evidence>
<dbReference type="EC" id="2.7.1.2" evidence="4"/>
<gene>
    <name evidence="4" type="primary">glk</name>
    <name evidence="4" type="ORF">BVG79_01432</name>
</gene>
<dbReference type="GO" id="GO:0004340">
    <property type="term" value="F:glucokinase activity"/>
    <property type="evidence" value="ECO:0007669"/>
    <property type="project" value="UniProtKB-EC"/>
</dbReference>
<evidence type="ECO:0000256" key="2">
    <source>
        <dbReference type="ARBA" id="ARBA00022777"/>
    </source>
</evidence>
<sequence>MTPELSLVADIGGTNTRLALASAGRVQHDTVRRFANEGRQLPDILQEYLAAVLPDGRPTRACLALAGPIDGDTGAMTNLSWTIRAPEIAAFTSAGRCLLINDLQAQGHALAGLDSADLTAIIDVTPTKNGARLVIGMGTGMNAAAVFPTAQGAFVPPAEAGHVNLPANTENGRRVVDWMLANLGQAQVEDALSGTGFVKVHNALHGEALTAPDLLELVEAGDEKAVLTMETVVALMGGVVGDLALTFLPRGGIYLTGGFASAMTPWLTKPHYNAIFTQAFANKGKISPVMAAFPLYVIGDDFAALQGCAAHLANG</sequence>
<proteinExistence type="inferred from homology"/>
<dbReference type="GO" id="GO:0005536">
    <property type="term" value="F:D-glucose binding"/>
    <property type="evidence" value="ECO:0007669"/>
    <property type="project" value="InterPro"/>
</dbReference>
<dbReference type="KEGG" id="kro:BVG79_01432"/>
<keyword evidence="2 4" id="KW-0418">Kinase</keyword>
<dbReference type="AlphaFoldDB" id="A0A1W6NZV5"/>
<reference evidence="4 5" key="1">
    <citation type="submission" date="2017-02" db="EMBL/GenBank/DDBJ databases">
        <title>Ketogulonicigenium robustum SPU B003 Genome sequencing and assembly.</title>
        <authorList>
            <person name="Li Y."/>
            <person name="Liu L."/>
            <person name="Wang C."/>
            <person name="Zhang M."/>
            <person name="Zhang T."/>
            <person name="Zhang Y."/>
        </authorList>
    </citation>
    <scope>NUCLEOTIDE SEQUENCE [LARGE SCALE GENOMIC DNA]</scope>
    <source>
        <strain evidence="4 5">SPU_B003</strain>
    </source>
</reference>
<comment type="similarity">
    <text evidence="3">Belongs to the bacterial glucokinase family.</text>
</comment>
<dbReference type="GO" id="GO:0005524">
    <property type="term" value="F:ATP binding"/>
    <property type="evidence" value="ECO:0007669"/>
    <property type="project" value="InterPro"/>
</dbReference>
<protein>
    <submittedName>
        <fullName evidence="4">Glucokinase</fullName>
        <ecNumber evidence="4">2.7.1.2</ecNumber>
    </submittedName>
</protein>